<sequence length="92" mass="10056">SSDVRDDLSDSSPDILEVHVALPPEDDGWVVVIDHLVAWPSLHVVHLDPGAGHRLKLLGCLVDDALRGDRAREVESAPFLLLQVDVVRPPAR</sequence>
<dbReference type="Proteomes" id="UP001432027">
    <property type="component" value="Unassembled WGS sequence"/>
</dbReference>
<keyword evidence="4" id="KW-1185">Reference proteome</keyword>
<organism evidence="1 4">
    <name type="scientific">Pristionchus entomophagus</name>
    <dbReference type="NCBI Taxonomy" id="358040"/>
    <lineage>
        <taxon>Eukaryota</taxon>
        <taxon>Metazoa</taxon>
        <taxon>Ecdysozoa</taxon>
        <taxon>Nematoda</taxon>
        <taxon>Chromadorea</taxon>
        <taxon>Rhabditida</taxon>
        <taxon>Rhabditina</taxon>
        <taxon>Diplogasteromorpha</taxon>
        <taxon>Diplogasteroidea</taxon>
        <taxon>Neodiplogasteridae</taxon>
        <taxon>Pristionchus</taxon>
    </lineage>
</organism>
<evidence type="ECO:0000313" key="4">
    <source>
        <dbReference type="Proteomes" id="UP001432027"/>
    </source>
</evidence>
<dbReference type="EMBL" id="BTSX01000011">
    <property type="protein sequence ID" value="GMT08099.1"/>
    <property type="molecule type" value="Genomic_DNA"/>
</dbReference>
<evidence type="ECO:0000313" key="3">
    <source>
        <dbReference type="EMBL" id="GMT08423.1"/>
    </source>
</evidence>
<accession>A0AAV5U8L8</accession>
<proteinExistence type="predicted"/>
<evidence type="ECO:0000313" key="1">
    <source>
        <dbReference type="EMBL" id="GMT02708.1"/>
    </source>
</evidence>
<comment type="caution">
    <text evidence="1">The sequence shown here is derived from an EMBL/GenBank/DDBJ whole genome shotgun (WGS) entry which is preliminary data.</text>
</comment>
<feature type="non-terminal residue" evidence="1">
    <location>
        <position position="1"/>
    </location>
</feature>
<reference evidence="1" key="1">
    <citation type="submission" date="2023-10" db="EMBL/GenBank/DDBJ databases">
        <title>Genome assembly of Pristionchus species.</title>
        <authorList>
            <person name="Yoshida K."/>
            <person name="Sommer R.J."/>
        </authorList>
    </citation>
    <scope>NUCLEOTIDE SEQUENCE</scope>
    <source>
        <strain evidence="1">RS0144</strain>
    </source>
</reference>
<feature type="non-terminal residue" evidence="1">
    <location>
        <position position="92"/>
    </location>
</feature>
<protein>
    <submittedName>
        <fullName evidence="1">Uncharacterized protein</fullName>
    </submittedName>
</protein>
<gene>
    <name evidence="1" type="ORF">PENTCL1PPCAC_24882</name>
    <name evidence="2" type="ORF">PENTCL1PPCAC_30273</name>
    <name evidence="3" type="ORF">PENTCL1PPCAC_30597</name>
</gene>
<dbReference type="EMBL" id="BTSX01000082">
    <property type="protein sequence ID" value="GMT08423.1"/>
    <property type="molecule type" value="Genomic_DNA"/>
</dbReference>
<dbReference type="AlphaFoldDB" id="A0AAV5U8L8"/>
<dbReference type="EMBL" id="BTSX01000006">
    <property type="protein sequence ID" value="GMT02708.1"/>
    <property type="molecule type" value="Genomic_DNA"/>
</dbReference>
<evidence type="ECO:0000313" key="2">
    <source>
        <dbReference type="EMBL" id="GMT08099.1"/>
    </source>
</evidence>
<name>A0AAV5U8L8_9BILA</name>